<proteinExistence type="predicted"/>
<gene>
    <name evidence="2" type="ORF">ANDGO_06549</name>
</gene>
<sequence length="1091" mass="120210">MLASLTKEAPISSRHLPTFPSSFVSRSPFFTLHARLYIPSVPSGTQCVMTSVSPLACAPIVHPASDGECDWMVEQSFPYVRLSKDLSLCVQVINTQDVITHCAVVEVYRTLLRRCDESNSETVLLTSLIGMEDSISVTLSIGYSFECDSLTPARFRMLRPSDFGISERTNSPNSTASSQITQFRAAELQCIVTVSNIHGLLEAHSRSKFLRLTFEVGEDEFPLPLPPVHSASSVCPDSLSALLLLPAEHLGRQKIPNMCVSLSEFADSKHRSFRNTMSLTSSGSSAALYASSPGSPGGSLLTRGYSSSSLVNRNRSDSEGSDPGTPTSSGSSPRFAADHGAFGFTWKQISSQVVPVAKASTLVLGKATVDVTVCMLGIPTISGWWDCLASLDPRISRIVNSGTMDTLESIAKGDIEFPLPTLDDSTDISALAHLPVLISQINTVWNQSVKHRATFPKLTQYLKDFTAACSFRLRRPESIVTALGVYDSRVSDYLARHLNSIDPFVRGMLPSEEQDIKTRRAFARYNNDCVISVSVDAWGESTDVFYSWDIASQLQKLSSKECMQGLLRCSRGTPWCVVATCLCRVAELGDDYSVGDWDRFCDFVELCGLSREIWSFLSSAFHSQFSVKEWIVASRLAAEKHSLALSCASFDASDEMHHLTCGVACTRSLRTPENWRGTVPLFLDCWRKYRRIFAHSMPILNEHVSNDVQEAVLLSYSAVQPGAFASLVMAVLRYPLSKSTIVDLLWHCADAPLLPFMSGLPPEITQAMKASICLFAASAEIDISRTTSLMKAFIGGSLSRLMFLRSIENLVRSPAGQKVLKQKPYLQKEIGHAVLSLQKPCVLTGVPFHVWTPLCSFVLFVPSGTAHAAEQAVKHFFGFSMQNVVWTQDRLGGRKPCAVDAEFSLAYVRGADRPSFEASSDLDSFVSYQHTFDSFTNYRAHDSICVIPRVSTILSDSLAISLLIPVRSDRLEAPMRLIDLLEIHSILLSRSPERLSSALLSDVRTDGFAGVERACAIIRVEMESRTSRVAEAKNQVLKEHVRRKKESTDPGSLVAPDLSALEEHQEMHIANVERRVSHLTKVFKRDQTLVV</sequence>
<keyword evidence="3" id="KW-1185">Reference proteome</keyword>
<accession>A0A8K0AIM4</accession>
<reference evidence="2" key="1">
    <citation type="submission" date="2019-09" db="EMBL/GenBank/DDBJ databases">
        <title>The Mitochondrial Proteome of the Jakobid, Andalucia godoyi, a Protist With the Most Gene-Rich and Bacteria-Like Mitochondrial Genome.</title>
        <authorList>
            <person name="Gray M.W."/>
            <person name="Burger G."/>
            <person name="Derelle R."/>
            <person name="Klimes V."/>
            <person name="Leger M."/>
            <person name="Sarrasin M."/>
            <person name="Vlcek C."/>
            <person name="Roger A.J."/>
            <person name="Elias M."/>
            <person name="Lang B.F."/>
        </authorList>
    </citation>
    <scope>NUCLEOTIDE SEQUENCE</scope>
    <source>
        <strain evidence="2">And28</strain>
    </source>
</reference>
<protein>
    <submittedName>
        <fullName evidence="2">Putative mitochondrial protein</fullName>
    </submittedName>
</protein>
<dbReference type="EMBL" id="VRVR01000017">
    <property type="protein sequence ID" value="KAF0852760.1"/>
    <property type="molecule type" value="Genomic_DNA"/>
</dbReference>
<evidence type="ECO:0000256" key="1">
    <source>
        <dbReference type="SAM" id="MobiDB-lite"/>
    </source>
</evidence>
<organism evidence="2 3">
    <name type="scientific">Andalucia godoyi</name>
    <name type="common">Flagellate</name>
    <dbReference type="NCBI Taxonomy" id="505711"/>
    <lineage>
        <taxon>Eukaryota</taxon>
        <taxon>Discoba</taxon>
        <taxon>Jakobida</taxon>
        <taxon>Andalucina</taxon>
        <taxon>Andaluciidae</taxon>
        <taxon>Andalucia</taxon>
    </lineage>
</organism>
<dbReference type="Proteomes" id="UP000799049">
    <property type="component" value="Unassembled WGS sequence"/>
</dbReference>
<dbReference type="AlphaFoldDB" id="A0A8K0AIM4"/>
<feature type="region of interest" description="Disordered" evidence="1">
    <location>
        <begin position="309"/>
        <end position="333"/>
    </location>
</feature>
<name>A0A8K0AIM4_ANDGO</name>
<feature type="compositionally biased region" description="Low complexity" evidence="1">
    <location>
        <begin position="321"/>
        <end position="333"/>
    </location>
</feature>
<evidence type="ECO:0000313" key="3">
    <source>
        <dbReference type="Proteomes" id="UP000799049"/>
    </source>
</evidence>
<evidence type="ECO:0000313" key="2">
    <source>
        <dbReference type="EMBL" id="KAF0852760.1"/>
    </source>
</evidence>
<comment type="caution">
    <text evidence="2">The sequence shown here is derived from an EMBL/GenBank/DDBJ whole genome shotgun (WGS) entry which is preliminary data.</text>
</comment>